<evidence type="ECO:0000256" key="2">
    <source>
        <dbReference type="ARBA" id="ARBA00012705"/>
    </source>
</evidence>
<evidence type="ECO:0000259" key="7">
    <source>
        <dbReference type="Pfam" id="PF00108"/>
    </source>
</evidence>
<evidence type="ECO:0000313" key="10">
    <source>
        <dbReference type="Proteomes" id="UP000831495"/>
    </source>
</evidence>
<proteinExistence type="inferred from homology"/>
<dbReference type="InterPro" id="IPR020613">
    <property type="entry name" value="Thiolase_CS"/>
</dbReference>
<dbReference type="InterPro" id="IPR016039">
    <property type="entry name" value="Thiolase-like"/>
</dbReference>
<dbReference type="PIRSF" id="PIRSF000429">
    <property type="entry name" value="Ac-CoA_Ac_transf"/>
    <property type="match status" value="1"/>
</dbReference>
<sequence>MKPNDIVITAAYRTPIGKFQGSLKNLSAVDLATQLAQQILIREQFDPQLIDQVILGNVLSTGLGQNLARQVQLNAGLPVAGTALTLNQVCGSGLKALRVAQGALTLGDAKFVLAGGVESMSQAPGFVRRNGKQSFDQSEVIDSLFYDGLNDAFGQYPMGVTAENLNQQYHLTRQQLDEYALLSQQKATQAQTAGHFDAEIIPFASLSQDEVLRPQTTLDALTNLKPVYQAKGSVTAGNSSPLSDGASLLMLTTAQQAQALQLTPLARIVAYQESGYQPELMGYTPVLAIQQLLAQQQQKVEQIDLFEVNEAFASQSLVVQQEVGIAPSQYNIDGGALALGHPLGASGARIVTTLLHQLQRTHQCLGIAALCVGGGQGLAIEVENLQ</sequence>
<evidence type="ECO:0000259" key="8">
    <source>
        <dbReference type="Pfam" id="PF02803"/>
    </source>
</evidence>
<dbReference type="InterPro" id="IPR020610">
    <property type="entry name" value="Thiolase_AS"/>
</dbReference>
<dbReference type="EC" id="2.3.1.9" evidence="2"/>
<dbReference type="NCBIfam" id="TIGR01930">
    <property type="entry name" value="AcCoA-C-Actrans"/>
    <property type="match status" value="1"/>
</dbReference>
<keyword evidence="4 6" id="KW-0012">Acyltransferase</keyword>
<evidence type="ECO:0000313" key="9">
    <source>
        <dbReference type="EMBL" id="UQS81756.1"/>
    </source>
</evidence>
<evidence type="ECO:0000256" key="5">
    <source>
        <dbReference type="ARBA" id="ARBA00030755"/>
    </source>
</evidence>
<evidence type="ECO:0000256" key="3">
    <source>
        <dbReference type="ARBA" id="ARBA00022679"/>
    </source>
</evidence>
<dbReference type="InterPro" id="IPR002155">
    <property type="entry name" value="Thiolase"/>
</dbReference>
<dbReference type="Pfam" id="PF00108">
    <property type="entry name" value="Thiolase_N"/>
    <property type="match status" value="1"/>
</dbReference>
<evidence type="ECO:0000256" key="6">
    <source>
        <dbReference type="RuleBase" id="RU003557"/>
    </source>
</evidence>
<name>A0ABY4P8A0_9LACO</name>
<dbReference type="CDD" id="cd00751">
    <property type="entry name" value="thiolase"/>
    <property type="match status" value="1"/>
</dbReference>
<keyword evidence="10" id="KW-1185">Reference proteome</keyword>
<dbReference type="InterPro" id="IPR020616">
    <property type="entry name" value="Thiolase_N"/>
</dbReference>
<dbReference type="PROSITE" id="PS00737">
    <property type="entry name" value="THIOLASE_2"/>
    <property type="match status" value="1"/>
</dbReference>
<gene>
    <name evidence="9" type="ORF">MOO45_06020</name>
</gene>
<reference evidence="9" key="1">
    <citation type="journal article" date="2022" name="Int. J. Syst. Evol. Microbiol.">
        <title>Apilactobacillus apisilvae sp. nov., Nicolia spurrieriana gen. nov. sp. nov., Bombilactobacillus folatiphilus sp. nov. and Bombilactobacillus thymidiniphilus sp. nov., four new lactic acid bacterial isolates from stingless bees Tetragonula carbonaria and Austroplebeia australis.</title>
        <authorList>
            <person name="Oliphant S.A."/>
            <person name="Watson-Haigh N.S."/>
            <person name="Sumby K.M."/>
            <person name="Gardner J."/>
            <person name="Groom S."/>
            <person name="Jiranek V."/>
        </authorList>
    </citation>
    <scope>NUCLEOTIDE SEQUENCE</scope>
    <source>
        <strain evidence="9">SG4_D2</strain>
    </source>
</reference>
<dbReference type="PANTHER" id="PTHR18919">
    <property type="entry name" value="ACETYL-COA C-ACYLTRANSFERASE"/>
    <property type="match status" value="1"/>
</dbReference>
<protein>
    <recommendedName>
        <fullName evidence="2">acetyl-CoA C-acetyltransferase</fullName>
        <ecNumber evidence="2">2.3.1.9</ecNumber>
    </recommendedName>
    <alternativeName>
        <fullName evidence="5">Acetoacetyl-CoA thiolase</fullName>
    </alternativeName>
</protein>
<feature type="domain" description="Thiolase C-terminal" evidence="8">
    <location>
        <begin position="262"/>
        <end position="383"/>
    </location>
</feature>
<dbReference type="PROSITE" id="PS00099">
    <property type="entry name" value="THIOLASE_3"/>
    <property type="match status" value="1"/>
</dbReference>
<dbReference type="Proteomes" id="UP000831495">
    <property type="component" value="Chromosome"/>
</dbReference>
<evidence type="ECO:0000256" key="1">
    <source>
        <dbReference type="ARBA" id="ARBA00010982"/>
    </source>
</evidence>
<evidence type="ECO:0000256" key="4">
    <source>
        <dbReference type="ARBA" id="ARBA00023315"/>
    </source>
</evidence>
<comment type="similarity">
    <text evidence="1 6">Belongs to the thiolase-like superfamily. Thiolase family.</text>
</comment>
<organism evidence="9 10">
    <name type="scientific">Bombilactobacillus folatiphilus</name>
    <dbReference type="NCBI Taxonomy" id="2923362"/>
    <lineage>
        <taxon>Bacteria</taxon>
        <taxon>Bacillati</taxon>
        <taxon>Bacillota</taxon>
        <taxon>Bacilli</taxon>
        <taxon>Lactobacillales</taxon>
        <taxon>Lactobacillaceae</taxon>
        <taxon>Bombilactobacillus</taxon>
    </lineage>
</organism>
<dbReference type="EMBL" id="CP093366">
    <property type="protein sequence ID" value="UQS81756.1"/>
    <property type="molecule type" value="Genomic_DNA"/>
</dbReference>
<keyword evidence="3 6" id="KW-0808">Transferase</keyword>
<dbReference type="PROSITE" id="PS00098">
    <property type="entry name" value="THIOLASE_1"/>
    <property type="match status" value="1"/>
</dbReference>
<dbReference type="InterPro" id="IPR020615">
    <property type="entry name" value="Thiolase_acyl_enz_int_AS"/>
</dbReference>
<dbReference type="Pfam" id="PF02803">
    <property type="entry name" value="Thiolase_C"/>
    <property type="match status" value="1"/>
</dbReference>
<feature type="domain" description="Thiolase N-terminal" evidence="7">
    <location>
        <begin position="6"/>
        <end position="254"/>
    </location>
</feature>
<dbReference type="RefSeq" id="WP_249514024.1">
    <property type="nucleotide sequence ID" value="NZ_CP093366.1"/>
</dbReference>
<dbReference type="PANTHER" id="PTHR18919:SF107">
    <property type="entry name" value="ACETYL-COA ACETYLTRANSFERASE, CYTOSOLIC"/>
    <property type="match status" value="1"/>
</dbReference>
<dbReference type="Gene3D" id="3.40.47.10">
    <property type="match status" value="2"/>
</dbReference>
<dbReference type="SUPFAM" id="SSF53901">
    <property type="entry name" value="Thiolase-like"/>
    <property type="match status" value="2"/>
</dbReference>
<dbReference type="InterPro" id="IPR020617">
    <property type="entry name" value="Thiolase_C"/>
</dbReference>
<accession>A0ABY4P8A0</accession>